<keyword evidence="4" id="KW-1185">Reference proteome</keyword>
<comment type="caution">
    <text evidence="3">The sequence shown here is derived from an EMBL/GenBank/DDBJ whole genome shotgun (WGS) entry which is preliminary data.</text>
</comment>
<name>A0ABQ5E4C6_9ASTR</name>
<dbReference type="PANTHER" id="PTHR46148">
    <property type="entry name" value="CHROMO DOMAIN-CONTAINING PROTEIN"/>
    <property type="match status" value="1"/>
</dbReference>
<dbReference type="InterPro" id="IPR043128">
    <property type="entry name" value="Rev_trsase/Diguanyl_cyclase"/>
</dbReference>
<evidence type="ECO:0000259" key="2">
    <source>
        <dbReference type="Pfam" id="PF24626"/>
    </source>
</evidence>
<evidence type="ECO:0000259" key="1">
    <source>
        <dbReference type="Pfam" id="PF17921"/>
    </source>
</evidence>
<proteinExistence type="predicted"/>
<accession>A0ABQ5E4C6</accession>
<dbReference type="Pfam" id="PF17921">
    <property type="entry name" value="Integrase_H2C2"/>
    <property type="match status" value="1"/>
</dbReference>
<dbReference type="Gene3D" id="1.10.340.70">
    <property type="match status" value="1"/>
</dbReference>
<reference evidence="3" key="1">
    <citation type="journal article" date="2022" name="Int. J. Mol. Sci.">
        <title>Draft Genome of Tanacetum Coccineum: Genomic Comparison of Closely Related Tanacetum-Family Plants.</title>
        <authorList>
            <person name="Yamashiro T."/>
            <person name="Shiraishi A."/>
            <person name="Nakayama K."/>
            <person name="Satake H."/>
        </authorList>
    </citation>
    <scope>NUCLEOTIDE SEQUENCE</scope>
</reference>
<dbReference type="InterPro" id="IPR041588">
    <property type="entry name" value="Integrase_H2C2"/>
</dbReference>
<evidence type="ECO:0000313" key="3">
    <source>
        <dbReference type="EMBL" id="GJT45554.1"/>
    </source>
</evidence>
<organism evidence="3 4">
    <name type="scientific">Tanacetum coccineum</name>
    <dbReference type="NCBI Taxonomy" id="301880"/>
    <lineage>
        <taxon>Eukaryota</taxon>
        <taxon>Viridiplantae</taxon>
        <taxon>Streptophyta</taxon>
        <taxon>Embryophyta</taxon>
        <taxon>Tracheophyta</taxon>
        <taxon>Spermatophyta</taxon>
        <taxon>Magnoliopsida</taxon>
        <taxon>eudicotyledons</taxon>
        <taxon>Gunneridae</taxon>
        <taxon>Pentapetalae</taxon>
        <taxon>asterids</taxon>
        <taxon>campanulids</taxon>
        <taxon>Asterales</taxon>
        <taxon>Asteraceae</taxon>
        <taxon>Asteroideae</taxon>
        <taxon>Anthemideae</taxon>
        <taxon>Anthemidinae</taxon>
        <taxon>Tanacetum</taxon>
    </lineage>
</organism>
<dbReference type="InterPro" id="IPR043502">
    <property type="entry name" value="DNA/RNA_pol_sf"/>
</dbReference>
<dbReference type="Proteomes" id="UP001151760">
    <property type="component" value="Unassembled WGS sequence"/>
</dbReference>
<gene>
    <name evidence="3" type="ORF">Tco_0954269</name>
</gene>
<evidence type="ECO:0000313" key="4">
    <source>
        <dbReference type="Proteomes" id="UP001151760"/>
    </source>
</evidence>
<dbReference type="Pfam" id="PF24626">
    <property type="entry name" value="SH3_Tf2-1"/>
    <property type="match status" value="1"/>
</dbReference>
<reference evidence="3" key="2">
    <citation type="submission" date="2022-01" db="EMBL/GenBank/DDBJ databases">
        <authorList>
            <person name="Yamashiro T."/>
            <person name="Shiraishi A."/>
            <person name="Satake H."/>
            <person name="Nakayama K."/>
        </authorList>
    </citation>
    <scope>NUCLEOTIDE SEQUENCE</scope>
</reference>
<dbReference type="EMBL" id="BQNB010015911">
    <property type="protein sequence ID" value="GJT45554.1"/>
    <property type="molecule type" value="Genomic_DNA"/>
</dbReference>
<sequence length="653" mass="75561">MFVVFPRKKSKENITSSKPATFMMPINMARELSKQSVQGDQNCSAYAVIPAGGKINAGNLPKCNLVNLPHHGPVPQSAQRCQRLGHMEKDCRVLGFKGAVIDFLRKPLPNVKILEVQGERPKRSGFTCMSLIKTDEKKLMTYTPGSIRQFVRSPKPVRPLQNVIIIQPGLKNLKKGFYSTKSLTMGSTRALCQEERRCVLFLKDRSSLRISSVESLRGRYTEDRSKEEQEVHLKTILDLLKKEKLYDKFSKCEFWLKEVQFLGRVVNRDGIHVDPSKVESVKNWMTPESPIEIRSFLGLAGYYRRRNYAMTPSVYRTPRWTRNDFVDYLMHQNKVLEREDAAGQSETYAVKTFEKPREKLTTIDLYTSTSPGGDKITNDLRDLYWWPGMKRDIAEYVSNVYFVLRLKLVHPKNPQDFYQQPEIPELTKSAHFLPIREDYKTEKLAKIYTNEIVARHGVLVSIILDRDGRFTSHLWQAFQEALGKTARSRQKSYADKRRKPLEFQVGDRVLLKVSPWKGVVRFGKKGKLAPRYVGPFEIVECVGPVAYRLKLPQELSCVHDTFHVSNLKKCLAEPDVQVPLDEIEIDENLRFVEEPIEIVERDVKKLKQRRIPLVKVRWNSRQGAEYTWEREDQFRKKYPNLFSEPVLSSSAAT</sequence>
<feature type="domain" description="Integrase zinc-binding" evidence="1">
    <location>
        <begin position="371"/>
        <end position="399"/>
    </location>
</feature>
<dbReference type="SUPFAM" id="SSF56672">
    <property type="entry name" value="DNA/RNA polymerases"/>
    <property type="match status" value="1"/>
</dbReference>
<dbReference type="PANTHER" id="PTHR46148:SF59">
    <property type="entry name" value="NUCLEOTIDYLTRANSFERASE, RIBONUCLEASE H"/>
    <property type="match status" value="1"/>
</dbReference>
<dbReference type="InterPro" id="IPR036397">
    <property type="entry name" value="RNaseH_sf"/>
</dbReference>
<dbReference type="SUPFAM" id="SSF53098">
    <property type="entry name" value="Ribonuclease H-like"/>
    <property type="match status" value="1"/>
</dbReference>
<dbReference type="InterPro" id="IPR056924">
    <property type="entry name" value="SH3_Tf2-1"/>
</dbReference>
<protein>
    <submittedName>
        <fullName evidence="3">Retrotransposon protein, putative, ty3-gypsy subclass</fullName>
    </submittedName>
</protein>
<dbReference type="Gene3D" id="3.30.70.270">
    <property type="match status" value="1"/>
</dbReference>
<dbReference type="Gene3D" id="3.30.420.10">
    <property type="entry name" value="Ribonuclease H-like superfamily/Ribonuclease H"/>
    <property type="match status" value="1"/>
</dbReference>
<feature type="domain" description="Tf2-1-like SH3-like" evidence="2">
    <location>
        <begin position="506"/>
        <end position="570"/>
    </location>
</feature>
<dbReference type="InterPro" id="IPR012337">
    <property type="entry name" value="RNaseH-like_sf"/>
</dbReference>